<dbReference type="Gene3D" id="3.40.50.2000">
    <property type="entry name" value="Glycogen Phosphorylase B"/>
    <property type="match status" value="2"/>
</dbReference>
<dbReference type="EC" id="2.4.-.-" evidence="4"/>
<dbReference type="SUPFAM" id="SSF53756">
    <property type="entry name" value="UDP-Glycosyltransferase/glycogen phosphorylase"/>
    <property type="match status" value="1"/>
</dbReference>
<dbReference type="Proteomes" id="UP001236404">
    <property type="component" value="Unassembled WGS sequence"/>
</dbReference>
<dbReference type="Pfam" id="PF13579">
    <property type="entry name" value="Glyco_trans_4_4"/>
    <property type="match status" value="1"/>
</dbReference>
<evidence type="ECO:0000313" key="4">
    <source>
        <dbReference type="EMBL" id="MDM7892730.1"/>
    </source>
</evidence>
<keyword evidence="2 4" id="KW-0808">Transferase</keyword>
<evidence type="ECO:0000256" key="2">
    <source>
        <dbReference type="ARBA" id="ARBA00022679"/>
    </source>
</evidence>
<proteinExistence type="predicted"/>
<organism evidence="4 5">
    <name type="scientific">Curtobacterium caseinilyticum</name>
    <dbReference type="NCBI Taxonomy" id="3055137"/>
    <lineage>
        <taxon>Bacteria</taxon>
        <taxon>Bacillati</taxon>
        <taxon>Actinomycetota</taxon>
        <taxon>Actinomycetes</taxon>
        <taxon>Micrococcales</taxon>
        <taxon>Microbacteriaceae</taxon>
        <taxon>Curtobacterium</taxon>
    </lineage>
</organism>
<dbReference type="CDD" id="cd03801">
    <property type="entry name" value="GT4_PimA-like"/>
    <property type="match status" value="1"/>
</dbReference>
<comment type="caution">
    <text evidence="4">The sequence shown here is derived from an EMBL/GenBank/DDBJ whole genome shotgun (WGS) entry which is preliminary data.</text>
</comment>
<reference evidence="4 5" key="1">
    <citation type="submission" date="2023-06" db="EMBL/GenBank/DDBJ databases">
        <authorList>
            <person name="Feng G."/>
            <person name="Li J."/>
            <person name="Zhu H."/>
        </authorList>
    </citation>
    <scope>NUCLEOTIDE SEQUENCE [LARGE SCALE GENOMIC DNA]</scope>
    <source>
        <strain evidence="4 5">RHCKG28</strain>
    </source>
</reference>
<feature type="domain" description="Glycosyltransferase subfamily 4-like N-terminal" evidence="3">
    <location>
        <begin position="18"/>
        <end position="172"/>
    </location>
</feature>
<gene>
    <name evidence="4" type="ORF">QUG93_13625</name>
</gene>
<dbReference type="PANTHER" id="PTHR12526:SF510">
    <property type="entry name" value="D-INOSITOL 3-PHOSPHATE GLYCOSYLTRANSFERASE"/>
    <property type="match status" value="1"/>
</dbReference>
<dbReference type="PANTHER" id="PTHR12526">
    <property type="entry name" value="GLYCOSYLTRANSFERASE"/>
    <property type="match status" value="1"/>
</dbReference>
<dbReference type="GO" id="GO:0016757">
    <property type="term" value="F:glycosyltransferase activity"/>
    <property type="evidence" value="ECO:0007669"/>
    <property type="project" value="UniProtKB-KW"/>
</dbReference>
<dbReference type="Pfam" id="PF13692">
    <property type="entry name" value="Glyco_trans_1_4"/>
    <property type="match status" value="1"/>
</dbReference>
<keyword evidence="5" id="KW-1185">Reference proteome</keyword>
<dbReference type="InterPro" id="IPR028098">
    <property type="entry name" value="Glyco_trans_4-like_N"/>
</dbReference>
<evidence type="ECO:0000313" key="5">
    <source>
        <dbReference type="Proteomes" id="UP001236404"/>
    </source>
</evidence>
<keyword evidence="1 4" id="KW-0328">Glycosyltransferase</keyword>
<sequence>MTRSLRIAIVGPTHPFSGGIATHTTSLAHRLRDAGHDVRLLSWKAQYPKFLRSGTTRVPEAEPEVRPFDGSTATLTWYNPLTWLRAGWSLRRADVVLVTAVTPYHAVPYAVVRLAAGCRPRGVVLAHNVLPHEHGRFDEALVRVLYRQYGAVLVHSDEQAALARRILGADSPVEVRVTRLPLADLLLGDPGDAERPVPAGTPEDPVTVGFFGMVRHYKGVDQLIAAAARVPGVRVVVRGEFWQPVEEYREQVRSLGVEDRVELVDGYVAMSDMAAVITGFDVVVLPYRTASSSINVALAHRFGVPVVVSDAGTLPLDVRDGVDGLVVPADDVPALTAALERLVQPGGLERLRAGVDAAGADRRWAEYTDTVAAFAR</sequence>
<evidence type="ECO:0000256" key="1">
    <source>
        <dbReference type="ARBA" id="ARBA00022676"/>
    </source>
</evidence>
<evidence type="ECO:0000259" key="3">
    <source>
        <dbReference type="Pfam" id="PF13579"/>
    </source>
</evidence>
<dbReference type="RefSeq" id="WP_289474676.1">
    <property type="nucleotide sequence ID" value="NZ_JAUCMN010000010.1"/>
</dbReference>
<accession>A0ABT7TT06</accession>
<name>A0ABT7TT06_9MICO</name>
<protein>
    <submittedName>
        <fullName evidence="4">Glycosyltransferase family 4 protein</fullName>
        <ecNumber evidence="4">2.4.-.-</ecNumber>
    </submittedName>
</protein>
<dbReference type="EMBL" id="JAUCMN010000010">
    <property type="protein sequence ID" value="MDM7892730.1"/>
    <property type="molecule type" value="Genomic_DNA"/>
</dbReference>